<evidence type="ECO:0000313" key="2">
    <source>
        <dbReference type="EMBL" id="MBB5202248.1"/>
    </source>
</evidence>
<proteinExistence type="predicted"/>
<name>A0A840RYP3_9BURK</name>
<evidence type="ECO:0000256" key="1">
    <source>
        <dbReference type="SAM" id="Phobius"/>
    </source>
</evidence>
<feature type="transmembrane region" description="Helical" evidence="1">
    <location>
        <begin position="21"/>
        <end position="44"/>
    </location>
</feature>
<accession>A0A840RYP3</accession>
<keyword evidence="1" id="KW-1133">Transmembrane helix</keyword>
<evidence type="ECO:0000313" key="3">
    <source>
        <dbReference type="Proteomes" id="UP000571084"/>
    </source>
</evidence>
<keyword evidence="3" id="KW-1185">Reference proteome</keyword>
<keyword evidence="1" id="KW-0812">Transmembrane</keyword>
<sequence>MQMTHLNRSFSVKWEFIHNCMQIFAILDIDNILGIMFTIIMANYPTLVNRTVHLTYHGILSRIN</sequence>
<gene>
    <name evidence="2" type="ORF">HNR39_004112</name>
</gene>
<reference evidence="2 3" key="1">
    <citation type="submission" date="2020-08" db="EMBL/GenBank/DDBJ databases">
        <title>Genomic Encyclopedia of Type Strains, Phase IV (KMG-IV): sequencing the most valuable type-strain genomes for metagenomic binning, comparative biology and taxonomic classification.</title>
        <authorList>
            <person name="Goeker M."/>
        </authorList>
    </citation>
    <scope>NUCLEOTIDE SEQUENCE [LARGE SCALE GENOMIC DNA]</scope>
    <source>
        <strain evidence="2 3">DSM 23240</strain>
    </source>
</reference>
<organism evidence="2 3">
    <name type="scientific">Glaciimonas immobilis</name>
    <dbReference type="NCBI Taxonomy" id="728004"/>
    <lineage>
        <taxon>Bacteria</taxon>
        <taxon>Pseudomonadati</taxon>
        <taxon>Pseudomonadota</taxon>
        <taxon>Betaproteobacteria</taxon>
        <taxon>Burkholderiales</taxon>
        <taxon>Oxalobacteraceae</taxon>
        <taxon>Glaciimonas</taxon>
    </lineage>
</organism>
<comment type="caution">
    <text evidence="2">The sequence shown here is derived from an EMBL/GenBank/DDBJ whole genome shotgun (WGS) entry which is preliminary data.</text>
</comment>
<dbReference type="AlphaFoldDB" id="A0A840RYP3"/>
<protein>
    <submittedName>
        <fullName evidence="2">Uncharacterized protein</fullName>
    </submittedName>
</protein>
<dbReference type="EMBL" id="JACHHQ010000012">
    <property type="protein sequence ID" value="MBB5202248.1"/>
    <property type="molecule type" value="Genomic_DNA"/>
</dbReference>
<dbReference type="Proteomes" id="UP000571084">
    <property type="component" value="Unassembled WGS sequence"/>
</dbReference>
<keyword evidence="1" id="KW-0472">Membrane</keyword>